<sequence length="343" mass="36730">MSKGLVLVTGANGYIAAKTVEAFLEAGYSVRGTVRRLSSGDEVAAALPQYASQLSFVQVPDITVPHAFDEAVKGVDFIAHLAAPVSLFFTDPAPVLAGAVNGTLRALEAALTEPRIKSFVFMSSIVATLGTHTGDHVYTEADWNEFAIPLVEKLGAKAPSGAIYAASKTAAEKTVWKFRDEHKPAFTITSVNPCLVAGPPLVVPSARDKIGETFRLMSDVYVGTPLEEAGLPGTSAGYVDVRDVARLVIYGVEHADEANGERFIAASTYGPAQSVADILREAYPERKGIIREGTPGVGYEKGYKWPAGKGYDGSKAVRFTGQEWIPWERTVVDTVEKLRPILD</sequence>
<dbReference type="InterPro" id="IPR001509">
    <property type="entry name" value="Epimerase_deHydtase"/>
</dbReference>
<keyword evidence="1" id="KW-0560">Oxidoreductase</keyword>
<proteinExistence type="inferred from homology"/>
<dbReference type="SUPFAM" id="SSF51735">
    <property type="entry name" value="NAD(P)-binding Rossmann-fold domains"/>
    <property type="match status" value="1"/>
</dbReference>
<dbReference type="Gene3D" id="3.40.50.720">
    <property type="entry name" value="NAD(P)-binding Rossmann-like Domain"/>
    <property type="match status" value="1"/>
</dbReference>
<dbReference type="GO" id="GO:0016616">
    <property type="term" value="F:oxidoreductase activity, acting on the CH-OH group of donors, NAD or NADP as acceptor"/>
    <property type="evidence" value="ECO:0007669"/>
    <property type="project" value="TreeGrafter"/>
</dbReference>
<dbReference type="InterPro" id="IPR036291">
    <property type="entry name" value="NAD(P)-bd_dom_sf"/>
</dbReference>
<evidence type="ECO:0000256" key="2">
    <source>
        <dbReference type="ARBA" id="ARBA00023445"/>
    </source>
</evidence>
<reference evidence="4" key="1">
    <citation type="journal article" date="2023" name="Mol. Phylogenet. Evol.">
        <title>Genome-scale phylogeny and comparative genomics of the fungal order Sordariales.</title>
        <authorList>
            <person name="Hensen N."/>
            <person name="Bonometti L."/>
            <person name="Westerberg I."/>
            <person name="Brannstrom I.O."/>
            <person name="Guillou S."/>
            <person name="Cros-Aarteil S."/>
            <person name="Calhoun S."/>
            <person name="Haridas S."/>
            <person name="Kuo A."/>
            <person name="Mondo S."/>
            <person name="Pangilinan J."/>
            <person name="Riley R."/>
            <person name="LaButti K."/>
            <person name="Andreopoulos B."/>
            <person name="Lipzen A."/>
            <person name="Chen C."/>
            <person name="Yan M."/>
            <person name="Daum C."/>
            <person name="Ng V."/>
            <person name="Clum A."/>
            <person name="Steindorff A."/>
            <person name="Ohm R.A."/>
            <person name="Martin F."/>
            <person name="Silar P."/>
            <person name="Natvig D.O."/>
            <person name="Lalanne C."/>
            <person name="Gautier V."/>
            <person name="Ament-Velasquez S.L."/>
            <person name="Kruys A."/>
            <person name="Hutchinson M.I."/>
            <person name="Powell A.J."/>
            <person name="Barry K."/>
            <person name="Miller A.N."/>
            <person name="Grigoriev I.V."/>
            <person name="Debuchy R."/>
            <person name="Gladieux P."/>
            <person name="Hiltunen Thoren M."/>
            <person name="Johannesson H."/>
        </authorList>
    </citation>
    <scope>NUCLEOTIDE SEQUENCE</scope>
    <source>
        <strain evidence="4">PSN243</strain>
    </source>
</reference>
<organism evidence="4 5">
    <name type="scientific">Podospora aff. communis PSN243</name>
    <dbReference type="NCBI Taxonomy" id="3040156"/>
    <lineage>
        <taxon>Eukaryota</taxon>
        <taxon>Fungi</taxon>
        <taxon>Dikarya</taxon>
        <taxon>Ascomycota</taxon>
        <taxon>Pezizomycotina</taxon>
        <taxon>Sordariomycetes</taxon>
        <taxon>Sordariomycetidae</taxon>
        <taxon>Sordariales</taxon>
        <taxon>Podosporaceae</taxon>
        <taxon>Podospora</taxon>
    </lineage>
</organism>
<comment type="similarity">
    <text evidence="2">Belongs to the NAD(P)-dependent epimerase/dehydratase family. Dihydroflavonol-4-reductase subfamily.</text>
</comment>
<evidence type="ECO:0000313" key="4">
    <source>
        <dbReference type="EMBL" id="KAK4446183.1"/>
    </source>
</evidence>
<dbReference type="InterPro" id="IPR050425">
    <property type="entry name" value="NAD(P)_dehydrat-like"/>
</dbReference>
<dbReference type="Proteomes" id="UP001321760">
    <property type="component" value="Unassembled WGS sequence"/>
</dbReference>
<dbReference type="PANTHER" id="PTHR10366">
    <property type="entry name" value="NAD DEPENDENT EPIMERASE/DEHYDRATASE"/>
    <property type="match status" value="1"/>
</dbReference>
<gene>
    <name evidence="4" type="ORF">QBC34DRAFT_470400</name>
</gene>
<dbReference type="AlphaFoldDB" id="A0AAV9GCJ9"/>
<dbReference type="EMBL" id="MU865959">
    <property type="protein sequence ID" value="KAK4446183.1"/>
    <property type="molecule type" value="Genomic_DNA"/>
</dbReference>
<dbReference type="Pfam" id="PF01370">
    <property type="entry name" value="Epimerase"/>
    <property type="match status" value="1"/>
</dbReference>
<evidence type="ECO:0000313" key="5">
    <source>
        <dbReference type="Proteomes" id="UP001321760"/>
    </source>
</evidence>
<accession>A0AAV9GCJ9</accession>
<keyword evidence="5" id="KW-1185">Reference proteome</keyword>
<evidence type="ECO:0000256" key="1">
    <source>
        <dbReference type="ARBA" id="ARBA00023002"/>
    </source>
</evidence>
<name>A0AAV9GCJ9_9PEZI</name>
<reference evidence="4" key="2">
    <citation type="submission" date="2023-05" db="EMBL/GenBank/DDBJ databases">
        <authorList>
            <consortium name="Lawrence Berkeley National Laboratory"/>
            <person name="Steindorff A."/>
            <person name="Hensen N."/>
            <person name="Bonometti L."/>
            <person name="Westerberg I."/>
            <person name="Brannstrom I.O."/>
            <person name="Guillou S."/>
            <person name="Cros-Aarteil S."/>
            <person name="Calhoun S."/>
            <person name="Haridas S."/>
            <person name="Kuo A."/>
            <person name="Mondo S."/>
            <person name="Pangilinan J."/>
            <person name="Riley R."/>
            <person name="Labutti K."/>
            <person name="Andreopoulos B."/>
            <person name="Lipzen A."/>
            <person name="Chen C."/>
            <person name="Yanf M."/>
            <person name="Daum C."/>
            <person name="Ng V."/>
            <person name="Clum A."/>
            <person name="Ohm R."/>
            <person name="Martin F."/>
            <person name="Silar P."/>
            <person name="Natvig D."/>
            <person name="Lalanne C."/>
            <person name="Gautier V."/>
            <person name="Ament-Velasquez S.L."/>
            <person name="Kruys A."/>
            <person name="Hutchinson M.I."/>
            <person name="Powell A.J."/>
            <person name="Barry K."/>
            <person name="Miller A.N."/>
            <person name="Grigoriev I.V."/>
            <person name="Debuchy R."/>
            <person name="Gladieux P."/>
            <person name="Thoren M.H."/>
            <person name="Johannesson H."/>
        </authorList>
    </citation>
    <scope>NUCLEOTIDE SEQUENCE</scope>
    <source>
        <strain evidence="4">PSN243</strain>
    </source>
</reference>
<evidence type="ECO:0000259" key="3">
    <source>
        <dbReference type="Pfam" id="PF01370"/>
    </source>
</evidence>
<protein>
    <recommendedName>
        <fullName evidence="3">NAD-dependent epimerase/dehydratase domain-containing protein</fullName>
    </recommendedName>
</protein>
<comment type="caution">
    <text evidence="4">The sequence shown here is derived from an EMBL/GenBank/DDBJ whole genome shotgun (WGS) entry which is preliminary data.</text>
</comment>
<feature type="domain" description="NAD-dependent epimerase/dehydratase" evidence="3">
    <location>
        <begin position="6"/>
        <end position="263"/>
    </location>
</feature>
<dbReference type="PANTHER" id="PTHR10366:SF564">
    <property type="entry name" value="STEROL-4-ALPHA-CARBOXYLATE 3-DEHYDROGENASE, DECARBOXYLATING"/>
    <property type="match status" value="1"/>
</dbReference>